<evidence type="ECO:0000259" key="3">
    <source>
        <dbReference type="Pfam" id="PF11997"/>
    </source>
</evidence>
<protein>
    <submittedName>
        <fullName evidence="4">Glycosyltransferase involved in cell wall bisynthesis</fullName>
    </submittedName>
</protein>
<dbReference type="InterPro" id="IPR047691">
    <property type="entry name" value="PelF-like"/>
</dbReference>
<dbReference type="InterPro" id="IPR022622">
    <property type="entry name" value="DUF3492"/>
</dbReference>
<dbReference type="SUPFAM" id="SSF53756">
    <property type="entry name" value="UDP-Glycosyltransferase/glycogen phosphorylase"/>
    <property type="match status" value="1"/>
</dbReference>
<dbReference type="Gene3D" id="3.40.50.2000">
    <property type="entry name" value="Glycogen Phosphorylase B"/>
    <property type="match status" value="2"/>
</dbReference>
<dbReference type="Pfam" id="PF00534">
    <property type="entry name" value="Glycos_transf_1"/>
    <property type="match status" value="1"/>
</dbReference>
<sequence length="486" mass="53404">MGCFGHEVLVTAPPVRVAMVTEGTYPYTTGGVSTWCDQLVQGIDVSFDLVALTGTGTEELRWELPASVRSVQQVGVWARWEPTRTRREHRRALRDVTTRMWDAAIAPSDERTDEFDAAIADWLELARDTSVSALLTREGSLGGLLDAWNRHAGDLPPLSVAEAARACGLVDRTLALADTRLADDIDVVHATGSGPTSLVAMAHEARTGARWLLTEHGVQLRERYLAAADERSWSVRRAVTSFHRHLAGLACRRADRLLPVTEFNARWERRLGAPASAIRVIHNGVEVDRYPVIEREPEVPTTAFVGRIDPLKDLATLIRAHALVRQRVPDARLRLFGPLNDANREYAASLEQVVDELGVGDSVTFEGASPGSRPGFETGHVVAMSSISEGLPFGLIEAMMCGRATVSTDVGGVSDCVDEEQTVGALVPARDPQALADELAHLLTDHEARHTMGRRAAVWARERFDLRQCLEAYHEEYLHAAETRTR</sequence>
<dbReference type="EMBL" id="FYEZ01000001">
    <property type="protein sequence ID" value="SNC61832.1"/>
    <property type="molecule type" value="Genomic_DNA"/>
</dbReference>
<dbReference type="Pfam" id="PF11997">
    <property type="entry name" value="DUF3492"/>
    <property type="match status" value="1"/>
</dbReference>
<name>A0A212T725_9MICO</name>
<dbReference type="NCBIfam" id="NF038011">
    <property type="entry name" value="PelF"/>
    <property type="match status" value="1"/>
</dbReference>
<evidence type="ECO:0000256" key="1">
    <source>
        <dbReference type="ARBA" id="ARBA00022679"/>
    </source>
</evidence>
<evidence type="ECO:0000259" key="2">
    <source>
        <dbReference type="Pfam" id="PF00534"/>
    </source>
</evidence>
<dbReference type="GO" id="GO:0016757">
    <property type="term" value="F:glycosyltransferase activity"/>
    <property type="evidence" value="ECO:0007669"/>
    <property type="project" value="TreeGrafter"/>
</dbReference>
<keyword evidence="1 4" id="KW-0808">Transferase</keyword>
<dbReference type="PANTHER" id="PTHR12526:SF636">
    <property type="entry name" value="BLL3647 PROTEIN"/>
    <property type="match status" value="1"/>
</dbReference>
<feature type="domain" description="DUF3492" evidence="3">
    <location>
        <begin position="16"/>
        <end position="275"/>
    </location>
</feature>
<dbReference type="InterPro" id="IPR001296">
    <property type="entry name" value="Glyco_trans_1"/>
</dbReference>
<evidence type="ECO:0000313" key="5">
    <source>
        <dbReference type="Proteomes" id="UP000198122"/>
    </source>
</evidence>
<feature type="domain" description="Glycosyl transferase family 1" evidence="2">
    <location>
        <begin position="298"/>
        <end position="457"/>
    </location>
</feature>
<dbReference type="PANTHER" id="PTHR12526">
    <property type="entry name" value="GLYCOSYLTRANSFERASE"/>
    <property type="match status" value="1"/>
</dbReference>
<proteinExistence type="predicted"/>
<organism evidence="4 5">
    <name type="scientific">Kytococcus aerolatus</name>
    <dbReference type="NCBI Taxonomy" id="592308"/>
    <lineage>
        <taxon>Bacteria</taxon>
        <taxon>Bacillati</taxon>
        <taxon>Actinomycetota</taxon>
        <taxon>Actinomycetes</taxon>
        <taxon>Micrococcales</taxon>
        <taxon>Kytococcaceae</taxon>
        <taxon>Kytococcus</taxon>
    </lineage>
</organism>
<keyword evidence="5" id="KW-1185">Reference proteome</keyword>
<reference evidence="4 5" key="1">
    <citation type="submission" date="2017-06" db="EMBL/GenBank/DDBJ databases">
        <authorList>
            <person name="Kim H.J."/>
            <person name="Triplett B.A."/>
        </authorList>
    </citation>
    <scope>NUCLEOTIDE SEQUENCE [LARGE SCALE GENOMIC DNA]</scope>
    <source>
        <strain evidence="4 5">DSM 22179</strain>
    </source>
</reference>
<dbReference type="AlphaFoldDB" id="A0A212T725"/>
<dbReference type="Proteomes" id="UP000198122">
    <property type="component" value="Unassembled WGS sequence"/>
</dbReference>
<evidence type="ECO:0000313" key="4">
    <source>
        <dbReference type="EMBL" id="SNC61832.1"/>
    </source>
</evidence>
<gene>
    <name evidence="4" type="ORF">SAMN05445756_0562</name>
</gene>
<accession>A0A212T725</accession>